<name>A0A841TAP6_9BACL</name>
<keyword evidence="3" id="KW-0472">Membrane</keyword>
<organism evidence="4 5">
    <name type="scientific">Cohnella lubricantis</name>
    <dbReference type="NCBI Taxonomy" id="2163172"/>
    <lineage>
        <taxon>Bacteria</taxon>
        <taxon>Bacillati</taxon>
        <taxon>Bacillota</taxon>
        <taxon>Bacilli</taxon>
        <taxon>Bacillales</taxon>
        <taxon>Paenibacillaceae</taxon>
        <taxon>Cohnella</taxon>
    </lineage>
</organism>
<evidence type="ECO:0000256" key="2">
    <source>
        <dbReference type="SAM" id="MobiDB-lite"/>
    </source>
</evidence>
<feature type="region of interest" description="Disordered" evidence="2">
    <location>
        <begin position="513"/>
        <end position="534"/>
    </location>
</feature>
<sequence length="760" mass="82584">MAGKRRTGTSGSVSIYFIATTAAFVLLTGLLIDFSRIAAFRKQAELAVKAGSRSVLSAFEPSLYASYGLFARGGNPADELFRETLEGNIEPSDEGAWPLLDVQWSENSGVIESRPLATHDVFKREVLEEMKYKAPIDLTIELAARFRGVAPALKEAKASVDVLERMRAAYDKREASLDKALDRQSEAGLRQAKAIAELAQSSTGTMSGAKGAGSASGIADVALMYDDYVQKREADKRRADAYRQAFDAWQQRKLAAEQSGEQFEEEPPTGGEPLYAEQTAAYEQSVVRIANTLQEQASQAQSIANEELAKAIQALAEAQEANEEILRIAEEAENMNVDAGGFDDGVDADASIGEDQSRSIQEIRQSVKELALDESFFDQYEEELNSQRSEGDEKTSAASRLAAMFRAVPGSAGQGGALRSAAGQLQSSEEEYRDRYGSVAGSVLQARKDSFETHRSGDEQRKQLENEAEKKWDDAVSWLGALKSNSSSEDEEAKQAYERLHKLALDNMKWNEAEEEALESSGEAAAPDKGRDEALADSDGLLDALGEAAAGSRDSLYAAEYAAERFTYADPSAVRSLLRGEGEIPAANQQLEYVLYGIGNASGNIAAAYGEIFAVRLAIRTMEGLIECRAYGHPLVILAAALVYAIEHAIADMNQLVNEGKIELSKYAKVDTYYLDYLRIFLLLHGDSASGTARSIAVIEAATGIDLTRAYTYVSGEATASLKLWFFPGLTRLLGRTGNWGGVVKDGRYEAVYQADDSYL</sequence>
<feature type="coiled-coil region" evidence="1">
    <location>
        <begin position="301"/>
        <end position="338"/>
    </location>
</feature>
<dbReference type="Proteomes" id="UP000574133">
    <property type="component" value="Unassembled WGS sequence"/>
</dbReference>
<evidence type="ECO:0000313" key="4">
    <source>
        <dbReference type="EMBL" id="MBB6677109.1"/>
    </source>
</evidence>
<reference evidence="4 5" key="1">
    <citation type="submission" date="2020-08" db="EMBL/GenBank/DDBJ databases">
        <title>Cohnella phylogeny.</title>
        <authorList>
            <person name="Dunlap C."/>
        </authorList>
    </citation>
    <scope>NUCLEOTIDE SEQUENCE [LARGE SCALE GENOMIC DNA]</scope>
    <source>
        <strain evidence="4 5">DSM 103658</strain>
    </source>
</reference>
<feature type="transmembrane region" description="Helical" evidence="3">
    <location>
        <begin position="12"/>
        <end position="32"/>
    </location>
</feature>
<dbReference type="RefSeq" id="WP_185178395.1">
    <property type="nucleotide sequence ID" value="NZ_CBCSEP010000001.1"/>
</dbReference>
<proteinExistence type="predicted"/>
<evidence type="ECO:0000313" key="5">
    <source>
        <dbReference type="Proteomes" id="UP000574133"/>
    </source>
</evidence>
<evidence type="ECO:0000256" key="3">
    <source>
        <dbReference type="SAM" id="Phobius"/>
    </source>
</evidence>
<dbReference type="AlphaFoldDB" id="A0A841TAP6"/>
<comment type="caution">
    <text evidence="4">The sequence shown here is derived from an EMBL/GenBank/DDBJ whole genome shotgun (WGS) entry which is preliminary data.</text>
</comment>
<evidence type="ECO:0000256" key="1">
    <source>
        <dbReference type="SAM" id="Coils"/>
    </source>
</evidence>
<keyword evidence="3" id="KW-1133">Transmembrane helix</keyword>
<feature type="region of interest" description="Disordered" evidence="2">
    <location>
        <begin position="447"/>
        <end position="469"/>
    </location>
</feature>
<keyword evidence="1" id="KW-0175">Coiled coil</keyword>
<feature type="coiled-coil region" evidence="1">
    <location>
        <begin position="153"/>
        <end position="183"/>
    </location>
</feature>
<protein>
    <submittedName>
        <fullName evidence="4">Uncharacterized protein</fullName>
    </submittedName>
</protein>
<dbReference type="EMBL" id="JACJVN010000027">
    <property type="protein sequence ID" value="MBB6677109.1"/>
    <property type="molecule type" value="Genomic_DNA"/>
</dbReference>
<gene>
    <name evidence="4" type="ORF">H4Q31_07190</name>
</gene>
<keyword evidence="5" id="KW-1185">Reference proteome</keyword>
<accession>A0A841TAP6</accession>
<keyword evidence="3" id="KW-0812">Transmembrane</keyword>